<feature type="domain" description="Thioesterase" evidence="2">
    <location>
        <begin position="60"/>
        <end position="136"/>
    </location>
</feature>
<dbReference type="InterPro" id="IPR006683">
    <property type="entry name" value="Thioestr_dom"/>
</dbReference>
<dbReference type="SUPFAM" id="SSF54637">
    <property type="entry name" value="Thioesterase/thiol ester dehydrase-isomerase"/>
    <property type="match status" value="1"/>
</dbReference>
<dbReference type="Proteomes" id="UP000317496">
    <property type="component" value="Chromosome"/>
</dbReference>
<keyword evidence="4" id="KW-1185">Reference proteome</keyword>
<reference evidence="3 4" key="1">
    <citation type="submission" date="2019-07" db="EMBL/GenBank/DDBJ databases">
        <title>Genome sequencing for Ferrovibrio sp. K5.</title>
        <authorList>
            <person name="Park S.-J."/>
        </authorList>
    </citation>
    <scope>NUCLEOTIDE SEQUENCE [LARGE SCALE GENOMIC DNA]</scope>
    <source>
        <strain evidence="3 4">K5</strain>
    </source>
</reference>
<dbReference type="OrthoDB" id="9813158at2"/>
<dbReference type="PANTHER" id="PTHR43240:SF7">
    <property type="entry name" value="BLR7284 PROTEIN"/>
    <property type="match status" value="1"/>
</dbReference>
<evidence type="ECO:0000313" key="4">
    <source>
        <dbReference type="Proteomes" id="UP000317496"/>
    </source>
</evidence>
<dbReference type="NCBIfam" id="TIGR00369">
    <property type="entry name" value="unchar_dom_1"/>
    <property type="match status" value="1"/>
</dbReference>
<evidence type="ECO:0000259" key="2">
    <source>
        <dbReference type="Pfam" id="PF03061"/>
    </source>
</evidence>
<keyword evidence="1" id="KW-0378">Hydrolase</keyword>
<dbReference type="CDD" id="cd03443">
    <property type="entry name" value="PaaI_thioesterase"/>
    <property type="match status" value="1"/>
</dbReference>
<dbReference type="GO" id="GO:0005829">
    <property type="term" value="C:cytosol"/>
    <property type="evidence" value="ECO:0007669"/>
    <property type="project" value="TreeGrafter"/>
</dbReference>
<dbReference type="GO" id="GO:0061522">
    <property type="term" value="F:1,4-dihydroxy-2-naphthoyl-CoA thioesterase activity"/>
    <property type="evidence" value="ECO:0007669"/>
    <property type="project" value="TreeGrafter"/>
</dbReference>
<dbReference type="InterPro" id="IPR003736">
    <property type="entry name" value="PAAI_dom"/>
</dbReference>
<dbReference type="KEGG" id="fer:FNB15_20875"/>
<dbReference type="EMBL" id="CP041636">
    <property type="protein sequence ID" value="QDO99564.1"/>
    <property type="molecule type" value="Genomic_DNA"/>
</dbReference>
<evidence type="ECO:0000313" key="3">
    <source>
        <dbReference type="EMBL" id="QDO99564.1"/>
    </source>
</evidence>
<gene>
    <name evidence="3" type="ORF">FNB15_20875</name>
</gene>
<dbReference type="AlphaFoldDB" id="A0A516H709"/>
<protein>
    <submittedName>
        <fullName evidence="3">PaaI family thioesterase</fullName>
    </submittedName>
</protein>
<evidence type="ECO:0000256" key="1">
    <source>
        <dbReference type="ARBA" id="ARBA00022801"/>
    </source>
</evidence>
<name>A0A516H709_9PROT</name>
<dbReference type="Pfam" id="PF03061">
    <property type="entry name" value="4HBT"/>
    <property type="match status" value="1"/>
</dbReference>
<accession>A0A516H709</accession>
<dbReference type="PANTHER" id="PTHR43240">
    <property type="entry name" value="1,4-DIHYDROXY-2-NAPHTHOYL-COA THIOESTERASE 1"/>
    <property type="match status" value="1"/>
</dbReference>
<dbReference type="Gene3D" id="3.10.129.10">
    <property type="entry name" value="Hotdog Thioesterase"/>
    <property type="match status" value="1"/>
</dbReference>
<dbReference type="InterPro" id="IPR029069">
    <property type="entry name" value="HotDog_dom_sf"/>
</dbReference>
<organism evidence="3 4">
    <name type="scientific">Ferrovibrio terrae</name>
    <dbReference type="NCBI Taxonomy" id="2594003"/>
    <lineage>
        <taxon>Bacteria</taxon>
        <taxon>Pseudomonadati</taxon>
        <taxon>Pseudomonadota</taxon>
        <taxon>Alphaproteobacteria</taxon>
        <taxon>Rhodospirillales</taxon>
        <taxon>Rhodospirillaceae</taxon>
        <taxon>Ferrovibrio</taxon>
    </lineage>
</organism>
<proteinExistence type="predicted"/>
<sequence length="170" mass="17978">MSEVPQISPDSIDPKVVEAMVLQGIPHCAALGVRVIEVRSSHVTLSLPYNADLVGDPVSGILHGGAVTSLIDSVAGMAVFAALFAAQQKLQAIATLDLRIDYLKPALAQKELYATAECYKLTRSIAFARGRAYHPETPDDLVANCVGTFMIGSSDKPPLPKDAKVPGVKP</sequence>